<dbReference type="OrthoDB" id="28208at2759"/>
<feature type="region of interest" description="Disordered" evidence="1">
    <location>
        <begin position="1"/>
        <end position="25"/>
    </location>
</feature>
<accession>A0A067PS30</accession>
<evidence type="ECO:0000256" key="1">
    <source>
        <dbReference type="SAM" id="MobiDB-lite"/>
    </source>
</evidence>
<feature type="region of interest" description="Disordered" evidence="1">
    <location>
        <begin position="72"/>
        <end position="125"/>
    </location>
</feature>
<feature type="region of interest" description="Disordered" evidence="1">
    <location>
        <begin position="154"/>
        <end position="210"/>
    </location>
</feature>
<protein>
    <submittedName>
        <fullName evidence="2">Uncharacterized protein</fullName>
    </submittedName>
</protein>
<dbReference type="HOGENOM" id="CLU_011217_0_0_1"/>
<feature type="region of interest" description="Disordered" evidence="1">
    <location>
        <begin position="308"/>
        <end position="330"/>
    </location>
</feature>
<sequence length="1024" mass="112322">MMATACSPPPLDHGRSHLSDATMGLGQNARGHMSLYPQGLAGADFDTKDHRYPAAASSAGAANRRVSAIMVGSPTRGDGYDDGTRGSVSPVPKGGDRGSQRRLEPPQSHERWNDPPPQHMPPKENMVSYNVSPGPSRRVVERHMVEDHRQSMVMGNGGQGDMYNPAHDNSLRPRSPRTPGQSMTWDSPSALYSTSRHPSVPATPASGTSNTFTPIMPMSASPTYSPGAIPIPVSPNNRAYAQHPTYITPSSAPNPVNPILSPNPPPQEEVCVECAMRDQDMADVDVTTPGVWDRDSDVFYIELIQREEEEEAAGLPPPDDPSRPRSKGGRLTEYNLKIWLSINPKEPTARQQTVSQYVKSQRMLVEAEVLAKAQALQESRQMDDKMRDAYSQLRRSAYELGNSAAPDDDGVGIRIKTPRSTSLPSVGLINHPREVTLLENGMIVEHVDVRREEKEERERRRKEERRERSRARKSSRGSAIDVMSVYSAQSPLPHTDSGFHSGLKPSVRYSQSSSARPNSVLTLDRPTIPRAYSQASFSDVQSIGSASRRSRFFGLGSLSPGWRSQNSLAPSGMSGSMVDMHVALQREQQARQMYPAVDIGSSSQILRTSQIWPTDATQYPHPEKAEPLKAKKKKKGLARIWRIVTGARSDTHLPSGTQQQYVEKADDDLPLAPPPPLSYLVDRRRSGITGDPALASLRQSMPSLSSSPSYALSSPGMSPATAPSSLLSSPASSRKSGPEREGGNDTQTGDDSDARHAFPTVDGAVQMGDTRNLQFLSSDPDMRGRRTTSPSPVPVAMTPPPQMPSTRPAVYMRREKSLPPLPDENEDQFPTNPRPQTLYTYQTPLYPNDFVAPQAPFRNGEVRRQSFGGLSSRPQLPALTMPVKSGYTSGATDRFNTPVADRYNEFGASRRSLGRLDDMSGQTPEQSSSQLTQTPSKRKSRFGLPSLFGRKSTLIEAKDMNAGSDYAAWLASDPGARYEVASGHSTLPRMSVISRKNIEELVEQDPEFVAYRYPSSDQRLDLLR</sequence>
<proteinExistence type="predicted"/>
<dbReference type="AlphaFoldDB" id="A0A067PS30"/>
<name>A0A067PS30_9AGAM</name>
<feature type="region of interest" description="Disordered" evidence="1">
    <location>
        <begin position="450"/>
        <end position="521"/>
    </location>
</feature>
<feature type="compositionally biased region" description="Basic and acidic residues" evidence="1">
    <location>
        <begin position="94"/>
        <end position="113"/>
    </location>
</feature>
<keyword evidence="3" id="KW-1185">Reference proteome</keyword>
<dbReference type="EMBL" id="KL197719">
    <property type="protein sequence ID" value="KDQ57623.1"/>
    <property type="molecule type" value="Genomic_DNA"/>
</dbReference>
<dbReference type="STRING" id="933084.A0A067PS30"/>
<feature type="compositionally biased region" description="Basic residues" evidence="1">
    <location>
        <begin position="459"/>
        <end position="475"/>
    </location>
</feature>
<feature type="compositionally biased region" description="Pro residues" evidence="1">
    <location>
        <begin position="791"/>
        <end position="803"/>
    </location>
</feature>
<reference evidence="3" key="1">
    <citation type="journal article" date="2014" name="Proc. Natl. Acad. Sci. U.S.A.">
        <title>Extensive sampling of basidiomycete genomes demonstrates inadequacy of the white-rot/brown-rot paradigm for wood decay fungi.</title>
        <authorList>
            <person name="Riley R."/>
            <person name="Salamov A.A."/>
            <person name="Brown D.W."/>
            <person name="Nagy L.G."/>
            <person name="Floudas D."/>
            <person name="Held B.W."/>
            <person name="Levasseur A."/>
            <person name="Lombard V."/>
            <person name="Morin E."/>
            <person name="Otillar R."/>
            <person name="Lindquist E.A."/>
            <person name="Sun H."/>
            <person name="LaButti K.M."/>
            <person name="Schmutz J."/>
            <person name="Jabbour D."/>
            <person name="Luo H."/>
            <person name="Baker S.E."/>
            <person name="Pisabarro A.G."/>
            <person name="Walton J.D."/>
            <person name="Blanchette R.A."/>
            <person name="Henrissat B."/>
            <person name="Martin F."/>
            <person name="Cullen D."/>
            <person name="Hibbett D.S."/>
            <person name="Grigoriev I.V."/>
        </authorList>
    </citation>
    <scope>NUCLEOTIDE SEQUENCE [LARGE SCALE GENOMIC DNA]</scope>
    <source>
        <strain evidence="3">MUCL 33604</strain>
    </source>
</reference>
<dbReference type="Proteomes" id="UP000027265">
    <property type="component" value="Unassembled WGS sequence"/>
</dbReference>
<organism evidence="2 3">
    <name type="scientific">Jaapia argillacea MUCL 33604</name>
    <dbReference type="NCBI Taxonomy" id="933084"/>
    <lineage>
        <taxon>Eukaryota</taxon>
        <taxon>Fungi</taxon>
        <taxon>Dikarya</taxon>
        <taxon>Basidiomycota</taxon>
        <taxon>Agaricomycotina</taxon>
        <taxon>Agaricomycetes</taxon>
        <taxon>Agaricomycetidae</taxon>
        <taxon>Jaapiales</taxon>
        <taxon>Jaapiaceae</taxon>
        <taxon>Jaapia</taxon>
    </lineage>
</organism>
<feature type="compositionally biased region" description="Polar residues" evidence="1">
    <location>
        <begin position="920"/>
        <end position="935"/>
    </location>
</feature>
<feature type="region of interest" description="Disordered" evidence="1">
    <location>
        <begin position="699"/>
        <end position="835"/>
    </location>
</feature>
<feature type="region of interest" description="Disordered" evidence="1">
    <location>
        <begin position="868"/>
        <end position="944"/>
    </location>
</feature>
<evidence type="ECO:0000313" key="3">
    <source>
        <dbReference type="Proteomes" id="UP000027265"/>
    </source>
</evidence>
<feature type="compositionally biased region" description="Low complexity" evidence="1">
    <location>
        <begin position="699"/>
        <end position="733"/>
    </location>
</feature>
<evidence type="ECO:0000313" key="2">
    <source>
        <dbReference type="EMBL" id="KDQ57623.1"/>
    </source>
</evidence>
<feature type="region of interest" description="Disordered" evidence="1">
    <location>
        <begin position="663"/>
        <end position="683"/>
    </location>
</feature>
<feature type="compositionally biased region" description="Polar residues" evidence="1">
    <location>
        <begin position="178"/>
        <end position="197"/>
    </location>
</feature>
<feature type="compositionally biased region" description="Polar residues" evidence="1">
    <location>
        <begin position="508"/>
        <end position="521"/>
    </location>
</feature>
<dbReference type="InParanoid" id="A0A067PS30"/>
<gene>
    <name evidence="2" type="ORF">JAAARDRAFT_69719</name>
</gene>
<feature type="compositionally biased region" description="Polar residues" evidence="1">
    <location>
        <begin position="886"/>
        <end position="895"/>
    </location>
</feature>